<dbReference type="NCBIfam" id="TIGR00486">
    <property type="entry name" value="YbgI_SA1388"/>
    <property type="match status" value="1"/>
</dbReference>
<keyword evidence="2 3" id="KW-0479">Metal-binding</keyword>
<dbReference type="PANTHER" id="PTHR13799:SF14">
    <property type="entry name" value="GTP CYCLOHYDROLASE 1 TYPE 2 HOMOLOG"/>
    <property type="match status" value="1"/>
</dbReference>
<feature type="binding site" evidence="3">
    <location>
        <position position="104"/>
    </location>
    <ligand>
        <name>a divalent metal cation</name>
        <dbReference type="ChEBI" id="CHEBI:60240"/>
        <label>1</label>
    </ligand>
</feature>
<evidence type="ECO:0000256" key="3">
    <source>
        <dbReference type="PIRSR" id="PIRSR602678-1"/>
    </source>
</evidence>
<dbReference type="OrthoDB" id="9792792at2"/>
<comment type="similarity">
    <text evidence="1">Belongs to the GTP cyclohydrolase I type 2/NIF3 family.</text>
</comment>
<feature type="binding site" evidence="3">
    <location>
        <position position="219"/>
    </location>
    <ligand>
        <name>a divalent metal cation</name>
        <dbReference type="ChEBI" id="CHEBI:60240"/>
        <label>1</label>
    </ligand>
</feature>
<dbReference type="EMBL" id="LSZQ01000048">
    <property type="protein sequence ID" value="KXU35459.1"/>
    <property type="molecule type" value="Genomic_DNA"/>
</dbReference>
<feature type="binding site" evidence="3">
    <location>
        <position position="223"/>
    </location>
    <ligand>
        <name>a divalent metal cation</name>
        <dbReference type="ChEBI" id="CHEBI:60240"/>
        <label>1</label>
    </ligand>
</feature>
<feature type="binding site" evidence="3">
    <location>
        <position position="68"/>
    </location>
    <ligand>
        <name>a divalent metal cation</name>
        <dbReference type="ChEBI" id="CHEBI:60240"/>
        <label>1</label>
    </ligand>
</feature>
<dbReference type="InterPro" id="IPR002678">
    <property type="entry name" value="DUF34/NIF3"/>
</dbReference>
<name>A0A139SLM5_9BACT</name>
<dbReference type="InterPro" id="IPR036069">
    <property type="entry name" value="DUF34/NIF3_sf"/>
</dbReference>
<dbReference type="Pfam" id="PF01784">
    <property type="entry name" value="DUF34_NIF3"/>
    <property type="match status" value="1"/>
</dbReference>
<evidence type="ECO:0000256" key="2">
    <source>
        <dbReference type="ARBA" id="ARBA00022723"/>
    </source>
</evidence>
<dbReference type="RefSeq" id="WP_068630397.1">
    <property type="nucleotide sequence ID" value="NZ_LSZQ01000048.1"/>
</dbReference>
<comment type="caution">
    <text evidence="4">The sequence shown here is derived from an EMBL/GenBank/DDBJ whole genome shotgun (WGS) entry which is preliminary data.</text>
</comment>
<evidence type="ECO:0000313" key="5">
    <source>
        <dbReference type="Proteomes" id="UP000070058"/>
    </source>
</evidence>
<evidence type="ECO:0000256" key="1">
    <source>
        <dbReference type="ARBA" id="ARBA00006964"/>
    </source>
</evidence>
<dbReference type="GO" id="GO:0046872">
    <property type="term" value="F:metal ion binding"/>
    <property type="evidence" value="ECO:0007669"/>
    <property type="project" value="UniProtKB-KW"/>
</dbReference>
<gene>
    <name evidence="4" type="ORF">AXK11_06360</name>
</gene>
<dbReference type="GO" id="GO:0005737">
    <property type="term" value="C:cytoplasm"/>
    <property type="evidence" value="ECO:0007669"/>
    <property type="project" value="TreeGrafter"/>
</dbReference>
<dbReference type="PANTHER" id="PTHR13799">
    <property type="entry name" value="NGG1 INTERACTING FACTOR 3"/>
    <property type="match status" value="1"/>
</dbReference>
<protein>
    <submittedName>
        <fullName evidence="4">Dinuclear metal center protein, YbgI/SA1388 family</fullName>
    </submittedName>
</protein>
<dbReference type="Gene3D" id="3.40.1390.30">
    <property type="entry name" value="NIF3 (NGG1p interacting factor 3)-like"/>
    <property type="match status" value="2"/>
</dbReference>
<feature type="binding site" evidence="3">
    <location>
        <position position="67"/>
    </location>
    <ligand>
        <name>a divalent metal cation</name>
        <dbReference type="ChEBI" id="CHEBI:60240"/>
        <label>1</label>
    </ligand>
</feature>
<reference evidence="5" key="1">
    <citation type="submission" date="2016-02" db="EMBL/GenBank/DDBJ databases">
        <authorList>
            <person name="Sanders J.G."/>
            <person name="Lin J.Y."/>
            <person name="Wertz J.T."/>
            <person name="Russell J.A."/>
            <person name="Moreau C.S."/>
            <person name="Powell S."/>
        </authorList>
    </citation>
    <scope>NUCLEOTIDE SEQUENCE [LARGE SCALE GENOMIC DNA]</scope>
    <source>
        <strain evidence="5">CAG34</strain>
    </source>
</reference>
<accession>A0A139SLM5</accession>
<dbReference type="SUPFAM" id="SSF102705">
    <property type="entry name" value="NIF3 (NGG1p interacting factor 3)-like"/>
    <property type="match status" value="1"/>
</dbReference>
<organism evidence="4 5">
    <name type="scientific">Cephaloticoccus primus</name>
    <dbReference type="NCBI Taxonomy" id="1548207"/>
    <lineage>
        <taxon>Bacteria</taxon>
        <taxon>Pseudomonadati</taxon>
        <taxon>Verrucomicrobiota</taxon>
        <taxon>Opitutia</taxon>
        <taxon>Opitutales</taxon>
        <taxon>Opitutaceae</taxon>
        <taxon>Cephaloticoccus</taxon>
    </lineage>
</organism>
<evidence type="ECO:0000313" key="4">
    <source>
        <dbReference type="EMBL" id="KXU35459.1"/>
    </source>
</evidence>
<dbReference type="AlphaFoldDB" id="A0A139SLM5"/>
<dbReference type="STRING" id="1548207.AXK11_06360"/>
<keyword evidence="5" id="KW-1185">Reference proteome</keyword>
<proteinExistence type="inferred from homology"/>
<dbReference type="Proteomes" id="UP000070058">
    <property type="component" value="Unassembled WGS sequence"/>
</dbReference>
<sequence>MPPTTAELVAYCDQRTRRSAFVDAAAAHNGLQVANSGKVTRIGAAVDAGLIPFQKAAAAGVDFLLVHHGMYWDMPRPLVGPVYERVATLIRADCALYSSHLPLDAHPEIGNNALIARQLGLAPERGFAPNPGGDIGLICRNSRPREELEARLREHYPRVTAICYGSEQPSEVALCSGSGNSALRELAGSHVDTLITGELREEHFNLAQESRLNLYLCGHYATETHGVRALAAELADKFSLPWEFISTENPL</sequence>